<accession>A0A8J3JQ88</accession>
<dbReference type="RefSeq" id="WP_203746551.1">
    <property type="nucleotide sequence ID" value="NZ_BONF01000016.1"/>
</dbReference>
<keyword evidence="2" id="KW-1185">Reference proteome</keyword>
<dbReference type="AlphaFoldDB" id="A0A8J3JQ88"/>
<protein>
    <submittedName>
        <fullName evidence="1">Uncharacterized protein</fullName>
    </submittedName>
</protein>
<gene>
    <name evidence="1" type="ORF">Cba03nite_32530</name>
</gene>
<proteinExistence type="predicted"/>
<name>A0A8J3JQ88_9ACTN</name>
<dbReference type="Proteomes" id="UP000601223">
    <property type="component" value="Unassembled WGS sequence"/>
</dbReference>
<organism evidence="1 2">
    <name type="scientific">Catellatospora bangladeshensis</name>
    <dbReference type="NCBI Taxonomy" id="310355"/>
    <lineage>
        <taxon>Bacteria</taxon>
        <taxon>Bacillati</taxon>
        <taxon>Actinomycetota</taxon>
        <taxon>Actinomycetes</taxon>
        <taxon>Micromonosporales</taxon>
        <taxon>Micromonosporaceae</taxon>
        <taxon>Catellatospora</taxon>
    </lineage>
</organism>
<reference evidence="1 2" key="1">
    <citation type="submission" date="2021-01" db="EMBL/GenBank/DDBJ databases">
        <title>Whole genome shotgun sequence of Catellatospora bangladeshensis NBRC 107357.</title>
        <authorList>
            <person name="Komaki H."/>
            <person name="Tamura T."/>
        </authorList>
    </citation>
    <scope>NUCLEOTIDE SEQUENCE [LARGE SCALE GENOMIC DNA]</scope>
    <source>
        <strain evidence="1 2">NBRC 107357</strain>
    </source>
</reference>
<evidence type="ECO:0000313" key="2">
    <source>
        <dbReference type="Proteomes" id="UP000601223"/>
    </source>
</evidence>
<comment type="caution">
    <text evidence="1">The sequence shown here is derived from an EMBL/GenBank/DDBJ whole genome shotgun (WGS) entry which is preliminary data.</text>
</comment>
<dbReference type="EMBL" id="BONF01000016">
    <property type="protein sequence ID" value="GIF81904.1"/>
    <property type="molecule type" value="Genomic_DNA"/>
</dbReference>
<evidence type="ECO:0000313" key="1">
    <source>
        <dbReference type="EMBL" id="GIF81904.1"/>
    </source>
</evidence>
<sequence length="216" mass="23264">MSDNHAAVEAALEEMITAARAHLAAVRDAKGEVDSDEVWRAYVAFNNAAVTYDDALSETYGEPLPWEVEPIDLEKADRFMADLVAAEQAPTDPHPKVISVRQRRDYLIPSVSALINAAELARREAGLSDGDTEPVGSVADAVLELLQSSDGSLAALDIPELEPLDGIVTVAEVDKSLEPDDFEETDANGPFTLGGNDKLVARLDEHLNGDILEDQD</sequence>